<sequence>MDIKTIFPEVRVSSGPANEEEWVSIEDGDQFLLFPKEQLSSRELALLEFYLSPVKKSSKKRTAWEKYLLEDGAELPERLEEGQFIYLSHQLPIPSEMVELLESIFGQPKAILSLSQTQTVFLLTRSDSFGQIALIKDILPTLENDFGLALRLFIGNHWSSLTANQLRDYFLEERALYDAYRTQNSDETLILYSKILLWALNADHIPKAICHYYQMVLGNQKETRELVEALWDSHGNLVQTAQSLYIHRNSLQYKLDKVYRQTGLQLKQLDDLAFAYLFLQKS</sequence>
<evidence type="ECO:0000313" key="2">
    <source>
        <dbReference type="EMBL" id="MTD01234.1"/>
    </source>
</evidence>
<organism evidence="2 3">
    <name type="scientific">Streptococcus uberis</name>
    <dbReference type="NCBI Taxonomy" id="1349"/>
    <lineage>
        <taxon>Bacteria</taxon>
        <taxon>Bacillati</taxon>
        <taxon>Bacillota</taxon>
        <taxon>Bacilli</taxon>
        <taxon>Lactobacillales</taxon>
        <taxon>Streptococcaceae</taxon>
        <taxon>Streptococcus</taxon>
    </lineage>
</organism>
<dbReference type="InterPro" id="IPR025736">
    <property type="entry name" value="PucR_C-HTH_dom"/>
</dbReference>
<dbReference type="PANTHER" id="PTHR33744">
    <property type="entry name" value="CARBOHYDRATE DIACID REGULATOR"/>
    <property type="match status" value="1"/>
</dbReference>
<dbReference type="PANTHER" id="PTHR33744:SF15">
    <property type="entry name" value="CARBOHYDRATE DIACID REGULATOR"/>
    <property type="match status" value="1"/>
</dbReference>
<dbReference type="Gene3D" id="1.10.10.2840">
    <property type="entry name" value="PucR C-terminal helix-turn-helix domain"/>
    <property type="match status" value="1"/>
</dbReference>
<dbReference type="EMBL" id="WLXI01000027">
    <property type="protein sequence ID" value="MTD01234.1"/>
    <property type="molecule type" value="Genomic_DNA"/>
</dbReference>
<dbReference type="InterPro" id="IPR009057">
    <property type="entry name" value="Homeodomain-like_sf"/>
</dbReference>
<dbReference type="InterPro" id="IPR051448">
    <property type="entry name" value="CdaR-like_regulators"/>
</dbReference>
<dbReference type="AlphaFoldDB" id="A0A6L6G6Y4"/>
<dbReference type="RefSeq" id="WP_046389838.1">
    <property type="nucleotide sequence ID" value="NZ_BAABQA010000005.1"/>
</dbReference>
<comment type="caution">
    <text evidence="2">The sequence shown here is derived from an EMBL/GenBank/DDBJ whole genome shotgun (WGS) entry which is preliminary data.</text>
</comment>
<dbReference type="SUPFAM" id="SSF46689">
    <property type="entry name" value="Homeodomain-like"/>
    <property type="match status" value="1"/>
</dbReference>
<evidence type="ECO:0000313" key="3">
    <source>
        <dbReference type="Proteomes" id="UP000483839"/>
    </source>
</evidence>
<feature type="domain" description="PucR C-terminal helix-turn-helix" evidence="1">
    <location>
        <begin position="225"/>
        <end position="274"/>
    </location>
</feature>
<proteinExistence type="predicted"/>
<accession>A0A6L6G6Y4</accession>
<reference evidence="2 3" key="1">
    <citation type="submission" date="2019-11" db="EMBL/GenBank/DDBJ databases">
        <title>Streptococcus uberis isolated from clinical mastitis cases on a southeastern Queensland dairy.</title>
        <authorList>
            <person name="Workentine M.L."/>
            <person name="Price R."/>
            <person name="Olchowy T."/>
        </authorList>
    </citation>
    <scope>NUCLEOTIDE SEQUENCE [LARGE SCALE GENOMIC DNA]</scope>
    <source>
        <strain evidence="2 3">OLC4459-A17</strain>
    </source>
</reference>
<protein>
    <submittedName>
        <fullName evidence="2">PucR family transcriptional regulator</fullName>
    </submittedName>
</protein>
<evidence type="ECO:0000259" key="1">
    <source>
        <dbReference type="Pfam" id="PF13556"/>
    </source>
</evidence>
<dbReference type="Pfam" id="PF13556">
    <property type="entry name" value="HTH_30"/>
    <property type="match status" value="1"/>
</dbReference>
<dbReference type="Proteomes" id="UP000483839">
    <property type="component" value="Unassembled WGS sequence"/>
</dbReference>
<dbReference type="InterPro" id="IPR042070">
    <property type="entry name" value="PucR_C-HTH_sf"/>
</dbReference>
<name>A0A6L6G6Y4_STRUB</name>
<gene>
    <name evidence="2" type="ORF">GKS16_02900</name>
</gene>